<keyword evidence="5" id="KW-1185">Reference proteome</keyword>
<dbReference type="Pfam" id="PF02893">
    <property type="entry name" value="GRAM"/>
    <property type="match status" value="1"/>
</dbReference>
<dbReference type="PANTHER" id="PTHR46645:SF1">
    <property type="entry name" value="GRAM DOMAIN-CONTAINING PROTEIN"/>
    <property type="match status" value="1"/>
</dbReference>
<feature type="region of interest" description="Disordered" evidence="1">
    <location>
        <begin position="183"/>
        <end position="215"/>
    </location>
</feature>
<sequence length="330" mass="36543">TTTEEEGTDHVYALFKSSSFKNHNKTFLKYFPEIFEVDHLSHEVCQNWEKADLVGAGIPQACAREAMSYTAVLLTACPAVSHFPAFTCALQKEVLYHGKMYVTQHHLCFHSSVLLKDTKVVIDVSTIQAIKKKNTARIVPNALSITTRDGQKYLFVSLRNRDTCFELLHSVCPQPQVLCPSGSAQVSSAENGHELEVETMSSHSSQEESTDQTLPEQIKSLSSTLSLSSSIIPQVHARSSSTPRRSTGGEGLFSEEENPHVCWLTMVTEKIKSLLPLSGSSNIKQLLIIYLILMVLLLLSSGYIGLRIVALEEQLSTLGAMPDEFNLQKE</sequence>
<dbReference type="Gene3D" id="2.30.29.30">
    <property type="entry name" value="Pleckstrin-homology domain (PH domain)/Phosphotyrosine-binding domain (PTB)"/>
    <property type="match status" value="1"/>
</dbReference>
<comment type="caution">
    <text evidence="4">The sequence shown here is derived from an EMBL/GenBank/DDBJ whole genome shotgun (WGS) entry which is preliminary data.</text>
</comment>
<evidence type="ECO:0000256" key="1">
    <source>
        <dbReference type="SAM" id="MobiDB-lite"/>
    </source>
</evidence>
<evidence type="ECO:0000256" key="2">
    <source>
        <dbReference type="SAM" id="Phobius"/>
    </source>
</evidence>
<evidence type="ECO:0000313" key="4">
    <source>
        <dbReference type="EMBL" id="KAK1790816.1"/>
    </source>
</evidence>
<dbReference type="InterPro" id="IPR052633">
    <property type="entry name" value="GRAM_domain_protein_2B"/>
</dbReference>
<keyword evidence="2" id="KW-0472">Membrane</keyword>
<accession>A0AAD9DQY1</accession>
<keyword evidence="2" id="KW-0812">Transmembrane</keyword>
<evidence type="ECO:0000313" key="5">
    <source>
        <dbReference type="Proteomes" id="UP001239994"/>
    </source>
</evidence>
<dbReference type="SMART" id="SM00568">
    <property type="entry name" value="GRAM"/>
    <property type="match status" value="1"/>
</dbReference>
<reference evidence="4" key="1">
    <citation type="submission" date="2023-03" db="EMBL/GenBank/DDBJ databases">
        <title>Electrophorus voltai genome.</title>
        <authorList>
            <person name="Bian C."/>
        </authorList>
    </citation>
    <scope>NUCLEOTIDE SEQUENCE</scope>
    <source>
        <strain evidence="4">CB-2022</strain>
        <tissue evidence="4">Muscle</tissue>
    </source>
</reference>
<keyword evidence="2" id="KW-1133">Transmembrane helix</keyword>
<protein>
    <recommendedName>
        <fullName evidence="3">GRAM domain-containing protein</fullName>
    </recommendedName>
</protein>
<feature type="domain" description="GRAM" evidence="3">
    <location>
        <begin position="81"/>
        <end position="134"/>
    </location>
</feature>
<gene>
    <name evidence="4" type="ORF">P4O66_014670</name>
</gene>
<proteinExistence type="predicted"/>
<dbReference type="Proteomes" id="UP001239994">
    <property type="component" value="Unassembled WGS sequence"/>
</dbReference>
<feature type="transmembrane region" description="Helical" evidence="2">
    <location>
        <begin position="287"/>
        <end position="306"/>
    </location>
</feature>
<dbReference type="AlphaFoldDB" id="A0AAD9DQY1"/>
<name>A0AAD9DQY1_9TELE</name>
<evidence type="ECO:0000259" key="3">
    <source>
        <dbReference type="SMART" id="SM00568"/>
    </source>
</evidence>
<dbReference type="InterPro" id="IPR011993">
    <property type="entry name" value="PH-like_dom_sf"/>
</dbReference>
<dbReference type="PANTHER" id="PTHR46645">
    <property type="entry name" value="GRAM DOMAIN-CONTAINING PROTEIN 2B-RELATED"/>
    <property type="match status" value="1"/>
</dbReference>
<dbReference type="EMBL" id="JAROKS010000021">
    <property type="protein sequence ID" value="KAK1790816.1"/>
    <property type="molecule type" value="Genomic_DNA"/>
</dbReference>
<feature type="non-terminal residue" evidence="4">
    <location>
        <position position="1"/>
    </location>
</feature>
<feature type="region of interest" description="Disordered" evidence="1">
    <location>
        <begin position="232"/>
        <end position="253"/>
    </location>
</feature>
<dbReference type="CDD" id="cd13220">
    <property type="entry name" value="PH-GRAM_GRAMDC"/>
    <property type="match status" value="1"/>
</dbReference>
<organism evidence="4 5">
    <name type="scientific">Electrophorus voltai</name>
    <dbReference type="NCBI Taxonomy" id="2609070"/>
    <lineage>
        <taxon>Eukaryota</taxon>
        <taxon>Metazoa</taxon>
        <taxon>Chordata</taxon>
        <taxon>Craniata</taxon>
        <taxon>Vertebrata</taxon>
        <taxon>Euteleostomi</taxon>
        <taxon>Actinopterygii</taxon>
        <taxon>Neopterygii</taxon>
        <taxon>Teleostei</taxon>
        <taxon>Ostariophysi</taxon>
        <taxon>Gymnotiformes</taxon>
        <taxon>Gymnotoidei</taxon>
        <taxon>Gymnotidae</taxon>
        <taxon>Electrophorus</taxon>
    </lineage>
</organism>
<dbReference type="InterPro" id="IPR004182">
    <property type="entry name" value="GRAM"/>
</dbReference>